<dbReference type="RefSeq" id="WP_208723911.1">
    <property type="nucleotide sequence ID" value="NZ_CP024636.1"/>
</dbReference>
<accession>A0AAP9KQ42</accession>
<evidence type="ECO:0000256" key="2">
    <source>
        <dbReference type="ARBA" id="ARBA00008954"/>
    </source>
</evidence>
<dbReference type="EC" id="2.6.1.19" evidence="8"/>
<dbReference type="InterPro" id="IPR015421">
    <property type="entry name" value="PyrdxlP-dep_Trfase_major"/>
</dbReference>
<dbReference type="Proteomes" id="UP001171299">
    <property type="component" value="Unassembled WGS sequence"/>
</dbReference>
<dbReference type="GO" id="GO:0009448">
    <property type="term" value="P:gamma-aminobutyric acid metabolic process"/>
    <property type="evidence" value="ECO:0007669"/>
    <property type="project" value="InterPro"/>
</dbReference>
<dbReference type="AlphaFoldDB" id="A0AAP9KQ42"/>
<reference evidence="9" key="2">
    <citation type="journal article" date="2020" name="Environ. Microbiol.">
        <title>The extreme plant-growth-promoting properties of Pantoea phytobeneficialis MSR2 revealed by functional and genomic analysis.</title>
        <authorList>
            <person name="Nascimento F.X."/>
            <person name="Hernandez A.G."/>
            <person name="Glick B.R."/>
            <person name="Rossi M.J."/>
        </authorList>
    </citation>
    <scope>NUCLEOTIDE SEQUENCE</scope>
    <source>
        <strain evidence="9">MSR2</strain>
    </source>
</reference>
<dbReference type="Gene3D" id="3.40.640.10">
    <property type="entry name" value="Type I PLP-dependent aspartate aminotransferase-like (Major domain)"/>
    <property type="match status" value="1"/>
</dbReference>
<comment type="cofactor">
    <cofactor evidence="1">
        <name>pyridoxal 5'-phosphate</name>
        <dbReference type="ChEBI" id="CHEBI:597326"/>
    </cofactor>
</comment>
<dbReference type="NCBIfam" id="TIGR00700">
    <property type="entry name" value="GABAtrnsam"/>
    <property type="match status" value="1"/>
</dbReference>
<evidence type="ECO:0000256" key="6">
    <source>
        <dbReference type="ARBA" id="ARBA00048671"/>
    </source>
</evidence>
<evidence type="ECO:0000313" key="8">
    <source>
        <dbReference type="EMBL" id="MDO6405102.1"/>
    </source>
</evidence>
<name>A0AAP9KQ42_9GAMM</name>
<dbReference type="InterPro" id="IPR050103">
    <property type="entry name" value="Class-III_PLP-dep_AT"/>
</dbReference>
<dbReference type="PANTHER" id="PTHR11986">
    <property type="entry name" value="AMINOTRANSFERASE CLASS III"/>
    <property type="match status" value="1"/>
</dbReference>
<gene>
    <name evidence="9" type="ORF">CTZ24_14885</name>
    <name evidence="8" type="ORF">Q3404_00815</name>
</gene>
<evidence type="ECO:0000313" key="10">
    <source>
        <dbReference type="Proteomes" id="UP000424872"/>
    </source>
</evidence>
<evidence type="ECO:0000256" key="3">
    <source>
        <dbReference type="ARBA" id="ARBA00022576"/>
    </source>
</evidence>
<dbReference type="CDD" id="cd00610">
    <property type="entry name" value="OAT_like"/>
    <property type="match status" value="1"/>
</dbReference>
<dbReference type="PANTHER" id="PTHR11986:SF58">
    <property type="entry name" value="LEUCINE_METHIONINE RACEMASE"/>
    <property type="match status" value="1"/>
</dbReference>
<dbReference type="GO" id="GO:0034386">
    <property type="term" value="F:4-aminobutyrate:2-oxoglutarate transaminase activity"/>
    <property type="evidence" value="ECO:0007669"/>
    <property type="project" value="UniProtKB-EC"/>
</dbReference>
<dbReference type="KEGG" id="ppho:CTZ24_14885"/>
<dbReference type="InterPro" id="IPR049704">
    <property type="entry name" value="Aminotrans_3_PPA_site"/>
</dbReference>
<reference evidence="8" key="3">
    <citation type="submission" date="2023-07" db="EMBL/GenBank/DDBJ databases">
        <title>The extreme plant-growth-promoting properties of Pantoea phytobeneficialis PF55 revealed by functional and genomic analysis.</title>
        <authorList>
            <person name="Nascimento F.X."/>
            <person name="Marcio R.J."/>
        </authorList>
    </citation>
    <scope>NUCLEOTIDE SEQUENCE</scope>
    <source>
        <strain evidence="8">PF55</strain>
    </source>
</reference>
<dbReference type="InterPro" id="IPR015422">
    <property type="entry name" value="PyrdxlP-dep_Trfase_small"/>
</dbReference>
<evidence type="ECO:0000313" key="11">
    <source>
        <dbReference type="Proteomes" id="UP001171299"/>
    </source>
</evidence>
<organism evidence="9 10">
    <name type="scientific">Pantoea phytobeneficialis</name>
    <dbReference type="NCBI Taxonomy" id="2052056"/>
    <lineage>
        <taxon>Bacteria</taxon>
        <taxon>Pseudomonadati</taxon>
        <taxon>Pseudomonadota</taxon>
        <taxon>Gammaproteobacteria</taxon>
        <taxon>Enterobacterales</taxon>
        <taxon>Erwiniaceae</taxon>
        <taxon>Pantoea</taxon>
    </lineage>
</organism>
<reference evidence="10" key="1">
    <citation type="submission" date="2017-11" db="EMBL/GenBank/DDBJ databases">
        <title>Genome sequence of Pantoea sp. MSR2.</title>
        <authorList>
            <person name="Nascimento F.X."/>
        </authorList>
    </citation>
    <scope>NUCLEOTIDE SEQUENCE [LARGE SCALE GENOMIC DNA]</scope>
    <source>
        <strain evidence="10">MSR2</strain>
    </source>
</reference>
<dbReference type="EMBL" id="CP024636">
    <property type="protein sequence ID" value="QGR07631.1"/>
    <property type="molecule type" value="Genomic_DNA"/>
</dbReference>
<comment type="catalytic activity">
    <reaction evidence="6">
        <text>4-aminobutanoate + 2-oxoglutarate = succinate semialdehyde + L-glutamate</text>
        <dbReference type="Rhea" id="RHEA:23352"/>
        <dbReference type="ChEBI" id="CHEBI:16810"/>
        <dbReference type="ChEBI" id="CHEBI:29985"/>
        <dbReference type="ChEBI" id="CHEBI:57706"/>
        <dbReference type="ChEBI" id="CHEBI:59888"/>
        <dbReference type="EC" id="2.6.1.19"/>
    </reaction>
    <physiologicalReaction direction="left-to-right" evidence="6">
        <dbReference type="Rhea" id="RHEA:23353"/>
    </physiologicalReaction>
</comment>
<dbReference type="InterPro" id="IPR005814">
    <property type="entry name" value="Aminotrans_3"/>
</dbReference>
<dbReference type="Pfam" id="PF00202">
    <property type="entry name" value="Aminotran_3"/>
    <property type="match status" value="1"/>
</dbReference>
<dbReference type="SUPFAM" id="SSF53383">
    <property type="entry name" value="PLP-dependent transferases"/>
    <property type="match status" value="1"/>
</dbReference>
<dbReference type="Gene3D" id="3.90.1150.10">
    <property type="entry name" value="Aspartate Aminotransferase, domain 1"/>
    <property type="match status" value="1"/>
</dbReference>
<evidence type="ECO:0000256" key="5">
    <source>
        <dbReference type="ARBA" id="ARBA00022898"/>
    </source>
</evidence>
<dbReference type="NCBIfam" id="NF005272">
    <property type="entry name" value="PRK06777.1"/>
    <property type="match status" value="1"/>
</dbReference>
<dbReference type="PIRSF" id="PIRSF000521">
    <property type="entry name" value="Transaminase_4ab_Lys_Orn"/>
    <property type="match status" value="1"/>
</dbReference>
<dbReference type="FunFam" id="3.40.640.10:FF:000013">
    <property type="entry name" value="4-aminobutyrate aminotransferase"/>
    <property type="match status" value="1"/>
</dbReference>
<dbReference type="EMBL" id="JAUOOM010000001">
    <property type="protein sequence ID" value="MDO6405102.1"/>
    <property type="molecule type" value="Genomic_DNA"/>
</dbReference>
<evidence type="ECO:0000256" key="1">
    <source>
        <dbReference type="ARBA" id="ARBA00001933"/>
    </source>
</evidence>
<keyword evidence="3 8" id="KW-0032">Aminotransferase</keyword>
<keyword evidence="11" id="KW-1185">Reference proteome</keyword>
<dbReference type="GO" id="GO:0030170">
    <property type="term" value="F:pyridoxal phosphate binding"/>
    <property type="evidence" value="ECO:0007669"/>
    <property type="project" value="InterPro"/>
</dbReference>
<dbReference type="GO" id="GO:0042802">
    <property type="term" value="F:identical protein binding"/>
    <property type="evidence" value="ECO:0007669"/>
    <property type="project" value="TreeGrafter"/>
</dbReference>
<comment type="similarity">
    <text evidence="2 7">Belongs to the class-III pyridoxal-phosphate-dependent aminotransferase family.</text>
</comment>
<keyword evidence="5 7" id="KW-0663">Pyridoxal phosphate</keyword>
<keyword evidence="4 8" id="KW-0808">Transferase</keyword>
<dbReference type="InterPro" id="IPR015424">
    <property type="entry name" value="PyrdxlP-dep_Trfase"/>
</dbReference>
<sequence length="419" mass="44555">MSNSELQARRLNATPRGVGVMCDFYAVKAENATLWDHQGREYTDFSAGIAVLNTGHRHPKVMAAVKQQLDCFTHTAFQVIPYENYISLAERLNERVPVAGPAKTTFFSTGAEAVENAVKIARAATGRPGIIAFTGAFHGRTHMTMTLTGKVVPYKTGFGPFASSVFHARYPNALHGHSVAAALESLEAIFKCDISPQQVAAIIFEPIQGEGGFNVAPPEFVSALRKLCDQHGILLIADEIQSGFARTGKLFACEYYDVKPDLITMAKSLAGGMPLSAVAGRAEVMDAPQPGGLGGTYAGSPPAIAAAHAVLDVIDEEQLCQRANQLGAKLTETLQGAGCRALVDVRGRGSMIAAEFNDAAGKPSADIARSIQQQALAQGLILLTCGVYGNVIRFLYPLTIPDAQFDSALQLLTGILAKH</sequence>
<dbReference type="Proteomes" id="UP000424872">
    <property type="component" value="Chromosome"/>
</dbReference>
<proteinExistence type="inferred from homology"/>
<evidence type="ECO:0000313" key="9">
    <source>
        <dbReference type="EMBL" id="QGR07631.1"/>
    </source>
</evidence>
<protein>
    <submittedName>
        <fullName evidence="9">4-aminobutyrate--2-oxoglutarate transaminase</fullName>
        <ecNumber evidence="8">2.6.1.19</ecNumber>
    </submittedName>
</protein>
<evidence type="ECO:0000256" key="7">
    <source>
        <dbReference type="RuleBase" id="RU003560"/>
    </source>
</evidence>
<evidence type="ECO:0000256" key="4">
    <source>
        <dbReference type="ARBA" id="ARBA00022679"/>
    </source>
</evidence>
<dbReference type="InterPro" id="IPR004632">
    <property type="entry name" value="4NH2But_aminotransferase_bac"/>
</dbReference>
<dbReference type="PROSITE" id="PS00600">
    <property type="entry name" value="AA_TRANSFER_CLASS_3"/>
    <property type="match status" value="1"/>
</dbReference>